<keyword evidence="2" id="KW-1185">Reference proteome</keyword>
<proteinExistence type="predicted"/>
<accession>A0A1H7WCZ5</accession>
<organism evidence="1 2">
    <name type="scientific">Paraburkholderia caballeronis</name>
    <dbReference type="NCBI Taxonomy" id="416943"/>
    <lineage>
        <taxon>Bacteria</taxon>
        <taxon>Pseudomonadati</taxon>
        <taxon>Pseudomonadota</taxon>
        <taxon>Betaproteobacteria</taxon>
        <taxon>Burkholderiales</taxon>
        <taxon>Burkholderiaceae</taxon>
        <taxon>Paraburkholderia</taxon>
    </lineage>
</organism>
<evidence type="ECO:0000313" key="2">
    <source>
        <dbReference type="Proteomes" id="UP000199120"/>
    </source>
</evidence>
<dbReference type="EMBL" id="FOAJ01000036">
    <property type="protein sequence ID" value="SEM18939.1"/>
    <property type="molecule type" value="Genomic_DNA"/>
</dbReference>
<dbReference type="Proteomes" id="UP000199120">
    <property type="component" value="Unassembled WGS sequence"/>
</dbReference>
<dbReference type="AlphaFoldDB" id="A0A1H7WCZ5"/>
<gene>
    <name evidence="1" type="ORF">SAMN05192542_13613</name>
</gene>
<reference evidence="2" key="1">
    <citation type="submission" date="2016-10" db="EMBL/GenBank/DDBJ databases">
        <authorList>
            <person name="Varghese N."/>
            <person name="Submissions S."/>
        </authorList>
    </citation>
    <scope>NUCLEOTIDE SEQUENCE [LARGE SCALE GENOMIC DNA]</scope>
    <source>
        <strain evidence="2">LMG 26416</strain>
    </source>
</reference>
<name>A0A1H7WCZ5_9BURK</name>
<sequence>MKMPPGPVKGILKNFLQRYTTTLRPCSLHT</sequence>
<protein>
    <submittedName>
        <fullName evidence="1">Uncharacterized protein</fullName>
    </submittedName>
</protein>
<evidence type="ECO:0000313" key="1">
    <source>
        <dbReference type="EMBL" id="SEM18939.1"/>
    </source>
</evidence>